<dbReference type="InterPro" id="IPR004358">
    <property type="entry name" value="Sig_transdc_His_kin-like_C"/>
</dbReference>
<dbReference type="Gene3D" id="3.30.450.40">
    <property type="match status" value="1"/>
</dbReference>
<evidence type="ECO:0000256" key="1">
    <source>
        <dbReference type="ARBA" id="ARBA00000085"/>
    </source>
</evidence>
<keyword evidence="5" id="KW-0418">Kinase</keyword>
<organism evidence="5 6">
    <name type="scientific">Pedobacter nutrimenti</name>
    <dbReference type="NCBI Taxonomy" id="1241337"/>
    <lineage>
        <taxon>Bacteria</taxon>
        <taxon>Pseudomonadati</taxon>
        <taxon>Bacteroidota</taxon>
        <taxon>Sphingobacteriia</taxon>
        <taxon>Sphingobacteriales</taxon>
        <taxon>Sphingobacteriaceae</taxon>
        <taxon>Pedobacter</taxon>
    </lineage>
</organism>
<feature type="domain" description="Histidine kinase" evidence="4">
    <location>
        <begin position="183"/>
        <end position="402"/>
    </location>
</feature>
<dbReference type="SMART" id="SM00065">
    <property type="entry name" value="GAF"/>
    <property type="match status" value="1"/>
</dbReference>
<evidence type="ECO:0000256" key="3">
    <source>
        <dbReference type="ARBA" id="ARBA00022553"/>
    </source>
</evidence>
<evidence type="ECO:0000313" key="6">
    <source>
        <dbReference type="Proteomes" id="UP000248198"/>
    </source>
</evidence>
<dbReference type="CDD" id="cd00075">
    <property type="entry name" value="HATPase"/>
    <property type="match status" value="1"/>
</dbReference>
<accession>A0A318V0N4</accession>
<dbReference type="Gene3D" id="1.10.287.130">
    <property type="match status" value="1"/>
</dbReference>
<dbReference type="EC" id="2.7.13.3" evidence="2"/>
<keyword evidence="5" id="KW-0808">Transferase</keyword>
<evidence type="ECO:0000313" key="5">
    <source>
        <dbReference type="EMBL" id="PYF77419.1"/>
    </source>
</evidence>
<dbReference type="Pfam" id="PF02518">
    <property type="entry name" value="HATPase_c"/>
    <property type="match status" value="1"/>
</dbReference>
<dbReference type="GO" id="GO:0000155">
    <property type="term" value="F:phosphorelay sensor kinase activity"/>
    <property type="evidence" value="ECO:0007669"/>
    <property type="project" value="InterPro"/>
</dbReference>
<dbReference type="OrthoDB" id="9811889at2"/>
<comment type="caution">
    <text evidence="5">The sequence shown here is derived from an EMBL/GenBank/DDBJ whole genome shotgun (WGS) entry which is preliminary data.</text>
</comment>
<dbReference type="PANTHER" id="PTHR43547:SF2">
    <property type="entry name" value="HYBRID SIGNAL TRANSDUCTION HISTIDINE KINASE C"/>
    <property type="match status" value="1"/>
</dbReference>
<dbReference type="PROSITE" id="PS50109">
    <property type="entry name" value="HIS_KIN"/>
    <property type="match status" value="1"/>
</dbReference>
<dbReference type="InterPro" id="IPR036097">
    <property type="entry name" value="HisK_dim/P_sf"/>
</dbReference>
<dbReference type="InterPro" id="IPR003018">
    <property type="entry name" value="GAF"/>
</dbReference>
<dbReference type="Proteomes" id="UP000248198">
    <property type="component" value="Unassembled WGS sequence"/>
</dbReference>
<dbReference type="InterPro" id="IPR005467">
    <property type="entry name" value="His_kinase_dom"/>
</dbReference>
<dbReference type="Pfam" id="PF01590">
    <property type="entry name" value="GAF"/>
    <property type="match status" value="1"/>
</dbReference>
<reference evidence="5 6" key="1">
    <citation type="submission" date="2018-06" db="EMBL/GenBank/DDBJ databases">
        <title>Genomic Encyclopedia of Archaeal and Bacterial Type Strains, Phase II (KMG-II): from individual species to whole genera.</title>
        <authorList>
            <person name="Goeker M."/>
        </authorList>
    </citation>
    <scope>NUCLEOTIDE SEQUENCE [LARGE SCALE GENOMIC DNA]</scope>
    <source>
        <strain evidence="5 6">DSM 27372</strain>
    </source>
</reference>
<dbReference type="InterPro" id="IPR003594">
    <property type="entry name" value="HATPase_dom"/>
</dbReference>
<gene>
    <name evidence="5" type="ORF">B0O44_101901</name>
</gene>
<protein>
    <recommendedName>
        <fullName evidence="2">histidine kinase</fullName>
        <ecNumber evidence="2">2.7.13.3</ecNumber>
    </recommendedName>
</protein>
<proteinExistence type="predicted"/>
<dbReference type="PRINTS" id="PR00344">
    <property type="entry name" value="BCTRLSENSOR"/>
</dbReference>
<keyword evidence="3" id="KW-0597">Phosphoprotein</keyword>
<dbReference type="RefSeq" id="WP_110827458.1">
    <property type="nucleotide sequence ID" value="NZ_QKLU01000001.1"/>
</dbReference>
<dbReference type="PANTHER" id="PTHR43547">
    <property type="entry name" value="TWO-COMPONENT HISTIDINE KINASE"/>
    <property type="match status" value="1"/>
</dbReference>
<dbReference type="AlphaFoldDB" id="A0A318V0N4"/>
<comment type="catalytic activity">
    <reaction evidence="1">
        <text>ATP + protein L-histidine = ADP + protein N-phospho-L-histidine.</text>
        <dbReference type="EC" id="2.7.13.3"/>
    </reaction>
</comment>
<dbReference type="SUPFAM" id="SSF55781">
    <property type="entry name" value="GAF domain-like"/>
    <property type="match status" value="1"/>
</dbReference>
<dbReference type="CDD" id="cd00082">
    <property type="entry name" value="HisKA"/>
    <property type="match status" value="1"/>
</dbReference>
<dbReference type="EMBL" id="QKLU01000001">
    <property type="protein sequence ID" value="PYF77419.1"/>
    <property type="molecule type" value="Genomic_DNA"/>
</dbReference>
<dbReference type="Gene3D" id="3.30.565.10">
    <property type="entry name" value="Histidine kinase-like ATPase, C-terminal domain"/>
    <property type="match status" value="1"/>
</dbReference>
<dbReference type="SMART" id="SM00387">
    <property type="entry name" value="HATPase_c"/>
    <property type="match status" value="1"/>
</dbReference>
<dbReference type="InterPro" id="IPR029016">
    <property type="entry name" value="GAF-like_dom_sf"/>
</dbReference>
<dbReference type="SUPFAM" id="SSF55874">
    <property type="entry name" value="ATPase domain of HSP90 chaperone/DNA topoisomerase II/histidine kinase"/>
    <property type="match status" value="1"/>
</dbReference>
<evidence type="ECO:0000259" key="4">
    <source>
        <dbReference type="PROSITE" id="PS50109"/>
    </source>
</evidence>
<dbReference type="InterPro" id="IPR036890">
    <property type="entry name" value="HATPase_C_sf"/>
</dbReference>
<keyword evidence="6" id="KW-1185">Reference proteome</keyword>
<dbReference type="Pfam" id="PF00512">
    <property type="entry name" value="HisKA"/>
    <property type="match status" value="1"/>
</dbReference>
<dbReference type="InterPro" id="IPR003661">
    <property type="entry name" value="HisK_dim/P_dom"/>
</dbReference>
<name>A0A318V0N4_9SPHI</name>
<sequence>MILQDTFPIPKNEGQRLLSLSELDLDYSELSEEFKDLARLTAKVAGTEISLINLIDAYTTWTISGQGLDIQQTPREESLCQYTIMGQSQFEVSDLLLDERFKDKDFTKPPLALRYYLGVPITDAGGFQIGSLCVVDKQPKNFSPEKIEMLKIIAGQVISRLHTYQSIRELQSQVKNARETKSKVAHDIRGPLAGIIGLSNIIAQQGNANTLSEVLDFIQLIHKSSKSLLELADEILSEEQQQRKLSDHEMNLSVFKCKLQDLYEVQAKNKGINLQIQVKQGDTLSSFPKNKLLQITGNLISNAIKFSPENGTVKVHLALIEQQQGHLLELMISDTGAGISEQALQHLEDGQHLSTSGTQGETGYGFGLALVRQLVHGLGGRMEAHNQPGSGACFNVSIPFKKQLEE</sequence>
<dbReference type="SUPFAM" id="SSF47384">
    <property type="entry name" value="Homodimeric domain of signal transducing histidine kinase"/>
    <property type="match status" value="1"/>
</dbReference>
<evidence type="ECO:0000256" key="2">
    <source>
        <dbReference type="ARBA" id="ARBA00012438"/>
    </source>
</evidence>